<keyword evidence="1" id="KW-1133">Transmembrane helix</keyword>
<organism evidence="2 3">
    <name type="scientific">Agarivorans albus MKT 106</name>
    <dbReference type="NCBI Taxonomy" id="1331007"/>
    <lineage>
        <taxon>Bacteria</taxon>
        <taxon>Pseudomonadati</taxon>
        <taxon>Pseudomonadota</taxon>
        <taxon>Gammaproteobacteria</taxon>
        <taxon>Alteromonadales</taxon>
        <taxon>Alteromonadaceae</taxon>
        <taxon>Agarivorans</taxon>
    </lineage>
</organism>
<reference evidence="2" key="1">
    <citation type="journal article" date="2013" name="Genome Announc.">
        <title>Draft Genome Sequence of Agarivorans albus Strain MKT 106T, an Agarolytic Marine Bacterium.</title>
        <authorList>
            <person name="Yasuike M."/>
            <person name="Nakamura Y."/>
            <person name="Kai W."/>
            <person name="Fujiwara A."/>
            <person name="Fukui Y."/>
            <person name="Satomi M."/>
            <person name="Sano M."/>
        </authorList>
    </citation>
    <scope>NUCLEOTIDE SEQUENCE [LARGE SCALE GENOMIC DNA]</scope>
</reference>
<evidence type="ECO:0000256" key="1">
    <source>
        <dbReference type="SAM" id="Phobius"/>
    </source>
</evidence>
<dbReference type="EMBL" id="BARX01000025">
    <property type="protein sequence ID" value="GAD03302.1"/>
    <property type="molecule type" value="Genomic_DNA"/>
</dbReference>
<dbReference type="RefSeq" id="WP_016403069.1">
    <property type="nucleotide sequence ID" value="NZ_BARX01000025.1"/>
</dbReference>
<dbReference type="STRING" id="1331007.AALB_3382"/>
<dbReference type="AlphaFoldDB" id="R9PPK1"/>
<dbReference type="OrthoDB" id="6118195at2"/>
<proteinExistence type="predicted"/>
<dbReference type="Proteomes" id="UP000014461">
    <property type="component" value="Unassembled WGS sequence"/>
</dbReference>
<keyword evidence="1" id="KW-0812">Transmembrane</keyword>
<keyword evidence="3" id="KW-1185">Reference proteome</keyword>
<feature type="transmembrane region" description="Helical" evidence="1">
    <location>
        <begin position="34"/>
        <end position="50"/>
    </location>
</feature>
<evidence type="ECO:0000313" key="2">
    <source>
        <dbReference type="EMBL" id="GAD03302.1"/>
    </source>
</evidence>
<gene>
    <name evidence="2" type="ORF">AALB_3382</name>
</gene>
<protein>
    <submittedName>
        <fullName evidence="2">Uncharacterized protein</fullName>
    </submittedName>
</protein>
<comment type="caution">
    <text evidence="2">The sequence shown here is derived from an EMBL/GenBank/DDBJ whole genome shotgun (WGS) entry which is preliminary data.</text>
</comment>
<keyword evidence="1" id="KW-0472">Membrane</keyword>
<sequence length="162" mass="18439">MQAFKTQFTLSRQYLAECFDQTSPFEKKSAIKKWFPALLLLVGLALLMFTEQPKVAGSMLIGLAVLELIHIRFKRAWWLTRQMWGRSANSEIKLSINNEGIETQNPYTKTSLAWDNVETVIETELGIILVAKIGGRQYLSKSLFPEELVAEIIVKCKAVEDD</sequence>
<accession>R9PPK1</accession>
<evidence type="ECO:0000313" key="3">
    <source>
        <dbReference type="Proteomes" id="UP000014461"/>
    </source>
</evidence>
<name>R9PPK1_AGAAL</name>
<feature type="transmembrane region" description="Helical" evidence="1">
    <location>
        <begin position="56"/>
        <end position="73"/>
    </location>
</feature>